<reference evidence="4" key="1">
    <citation type="submission" date="2020-07" db="EMBL/GenBank/DDBJ databases">
        <title>The High-quality genome of the commercially important snow crab, Chionoecetes opilio.</title>
        <authorList>
            <person name="Jeong J.-H."/>
            <person name="Ryu S."/>
        </authorList>
    </citation>
    <scope>NUCLEOTIDE SEQUENCE</scope>
    <source>
        <strain evidence="4">MADBK_172401_WGS</strain>
        <tissue evidence="4">Digestive gland</tissue>
    </source>
</reference>
<proteinExistence type="predicted"/>
<keyword evidence="5" id="KW-1185">Reference proteome</keyword>
<dbReference type="InterPro" id="IPR012677">
    <property type="entry name" value="Nucleotide-bd_a/b_plait_sf"/>
</dbReference>
<dbReference type="Pfam" id="PF00076">
    <property type="entry name" value="RRM_1"/>
    <property type="match status" value="1"/>
</dbReference>
<dbReference type="SUPFAM" id="SSF54928">
    <property type="entry name" value="RNA-binding domain, RBD"/>
    <property type="match status" value="1"/>
</dbReference>
<dbReference type="EMBL" id="JACEEZ010025617">
    <property type="protein sequence ID" value="KAG0699143.1"/>
    <property type="molecule type" value="Genomic_DNA"/>
</dbReference>
<evidence type="ECO:0000313" key="4">
    <source>
        <dbReference type="EMBL" id="KAG0699143.1"/>
    </source>
</evidence>
<evidence type="ECO:0000259" key="3">
    <source>
        <dbReference type="Pfam" id="PF00076"/>
    </source>
</evidence>
<evidence type="ECO:0000256" key="1">
    <source>
        <dbReference type="ARBA" id="ARBA00022884"/>
    </source>
</evidence>
<gene>
    <name evidence="4" type="primary">POLDIP3</name>
    <name evidence="4" type="ORF">GWK47_025884</name>
</gene>
<feature type="compositionally biased region" description="Pro residues" evidence="2">
    <location>
        <begin position="1"/>
        <end position="20"/>
    </location>
</feature>
<feature type="region of interest" description="Disordered" evidence="2">
    <location>
        <begin position="1"/>
        <end position="55"/>
    </location>
</feature>
<name>A0A8J8WN18_CHIOP</name>
<feature type="domain" description="RRM" evidence="3">
    <location>
        <begin position="79"/>
        <end position="115"/>
    </location>
</feature>
<protein>
    <submittedName>
        <fullName evidence="4">Polymerase delta-interacting protein 3</fullName>
    </submittedName>
</protein>
<dbReference type="Proteomes" id="UP000770661">
    <property type="component" value="Unassembled WGS sequence"/>
</dbReference>
<dbReference type="InterPro" id="IPR000504">
    <property type="entry name" value="RRM_dom"/>
</dbReference>
<comment type="caution">
    <text evidence="4">The sequence shown here is derived from an EMBL/GenBank/DDBJ whole genome shotgun (WGS) entry which is preliminary data.</text>
</comment>
<organism evidence="4 5">
    <name type="scientific">Chionoecetes opilio</name>
    <name type="common">Atlantic snow crab</name>
    <name type="synonym">Cancer opilio</name>
    <dbReference type="NCBI Taxonomy" id="41210"/>
    <lineage>
        <taxon>Eukaryota</taxon>
        <taxon>Metazoa</taxon>
        <taxon>Ecdysozoa</taxon>
        <taxon>Arthropoda</taxon>
        <taxon>Crustacea</taxon>
        <taxon>Multicrustacea</taxon>
        <taxon>Malacostraca</taxon>
        <taxon>Eumalacostraca</taxon>
        <taxon>Eucarida</taxon>
        <taxon>Decapoda</taxon>
        <taxon>Pleocyemata</taxon>
        <taxon>Brachyura</taxon>
        <taxon>Eubrachyura</taxon>
        <taxon>Majoidea</taxon>
        <taxon>Majidae</taxon>
        <taxon>Chionoecetes</taxon>
    </lineage>
</organism>
<dbReference type="AlphaFoldDB" id="A0A8J8WN18"/>
<feature type="compositionally biased region" description="Basic and acidic residues" evidence="2">
    <location>
        <begin position="39"/>
        <end position="49"/>
    </location>
</feature>
<evidence type="ECO:0000256" key="2">
    <source>
        <dbReference type="SAM" id="MobiDB-lite"/>
    </source>
</evidence>
<sequence>MPARHPPPRPPAPRPMPARLPEPEPERMAVRVPAKKRPMYNEKQLEPLRHPKKVASISSGLMARLDQPQRPSPMQGTKVLVTNLHECVSVEDMEELFGTIGSILSARMVREGAAEAVFMSEDDAFSGGTSSVMRPRATNPAIKRQRPVTPNITAIHEALFNRSQPPTSDQVFLVKLPRPPTKKTEA</sequence>
<dbReference type="GO" id="GO:0003723">
    <property type="term" value="F:RNA binding"/>
    <property type="evidence" value="ECO:0007669"/>
    <property type="project" value="UniProtKB-KW"/>
</dbReference>
<evidence type="ECO:0000313" key="5">
    <source>
        <dbReference type="Proteomes" id="UP000770661"/>
    </source>
</evidence>
<dbReference type="InterPro" id="IPR035979">
    <property type="entry name" value="RBD_domain_sf"/>
</dbReference>
<keyword evidence="1" id="KW-0694">RNA-binding</keyword>
<dbReference type="OrthoDB" id="346839at2759"/>
<accession>A0A8J8WN18</accession>
<dbReference type="Gene3D" id="3.30.70.330">
    <property type="match status" value="1"/>
</dbReference>